<reference evidence="1" key="2">
    <citation type="journal article" date="2015" name="Data Brief">
        <title>Shoot transcriptome of the giant reed, Arundo donax.</title>
        <authorList>
            <person name="Barrero R.A."/>
            <person name="Guerrero F.D."/>
            <person name="Moolhuijzen P."/>
            <person name="Goolsby J.A."/>
            <person name="Tidwell J."/>
            <person name="Bellgard S.E."/>
            <person name="Bellgard M.I."/>
        </authorList>
    </citation>
    <scope>NUCLEOTIDE SEQUENCE</scope>
    <source>
        <tissue evidence="1">Shoot tissue taken approximately 20 cm above the soil surface</tissue>
    </source>
</reference>
<reference evidence="1" key="1">
    <citation type="submission" date="2014-09" db="EMBL/GenBank/DDBJ databases">
        <authorList>
            <person name="Magalhaes I.L.F."/>
            <person name="Oliveira U."/>
            <person name="Santos F.R."/>
            <person name="Vidigal T.H.D.A."/>
            <person name="Brescovit A.D."/>
            <person name="Santos A.J."/>
        </authorList>
    </citation>
    <scope>NUCLEOTIDE SEQUENCE</scope>
    <source>
        <tissue evidence="1">Shoot tissue taken approximately 20 cm above the soil surface</tissue>
    </source>
</reference>
<proteinExistence type="predicted"/>
<sequence length="21" mass="2250">MAPIDTTLRATDLLRPLAALP</sequence>
<dbReference type="AlphaFoldDB" id="A0A0A9HRD7"/>
<name>A0A0A9HRD7_ARUDO</name>
<accession>A0A0A9HRD7</accession>
<organism evidence="1">
    <name type="scientific">Arundo donax</name>
    <name type="common">Giant reed</name>
    <name type="synonym">Donax arundinaceus</name>
    <dbReference type="NCBI Taxonomy" id="35708"/>
    <lineage>
        <taxon>Eukaryota</taxon>
        <taxon>Viridiplantae</taxon>
        <taxon>Streptophyta</taxon>
        <taxon>Embryophyta</taxon>
        <taxon>Tracheophyta</taxon>
        <taxon>Spermatophyta</taxon>
        <taxon>Magnoliopsida</taxon>
        <taxon>Liliopsida</taxon>
        <taxon>Poales</taxon>
        <taxon>Poaceae</taxon>
        <taxon>PACMAD clade</taxon>
        <taxon>Arundinoideae</taxon>
        <taxon>Arundineae</taxon>
        <taxon>Arundo</taxon>
    </lineage>
</organism>
<protein>
    <submittedName>
        <fullName evidence="1">Uncharacterized protein</fullName>
    </submittedName>
</protein>
<dbReference type="EMBL" id="GBRH01159492">
    <property type="protein sequence ID" value="JAE38404.1"/>
    <property type="molecule type" value="Transcribed_RNA"/>
</dbReference>
<evidence type="ECO:0000313" key="1">
    <source>
        <dbReference type="EMBL" id="JAE38404.1"/>
    </source>
</evidence>